<dbReference type="InterPro" id="IPR048777">
    <property type="entry name" value="CATIP_N"/>
</dbReference>
<sequence>MSDCSEKSSCDIPNVLEQFYVDEDAAKALLFREELEIVLQSNPQAVSGMFTLSVRLVEDNLMIHISGQATLDDTLECSTSITSCITKQLCTIDEHRTEHTQLDIGYKEQKLYLGRNGSQYYCVTQLCVNNDILSQHNKHIPISQLKDFISEGANVILLRQMALKGFVGELNVNTMLIDGRICSSKYLCDGSTVISRNDEKLTVYVIKRIVQETSDEQQILMSTLTAAGQLLEHEWVGGLSLVRASPYKKVSDQFVPLEHQWQRDLQLTSCYLDYKSQQLASYKSYCADRPEVNALISDFIQALLLIKPDSVIEFAVSYFSTFKPDTGEMERVKLENKEMMLHVVNELLNLTIKNIAQHEVEELVEDVLETALSRVESQQVLMKLQNMIQSASRLVDVLEESLKVVLEDASEVVISEILNTILHSAIKLQGDTKVAEVLNQAATTKEAQQTLSSIMKSVSQDRELIMSSTDTESKQIVNMIISDLLDKVLVIRILFDEFNQSSGKDEISHHIFIQIRILPDTTSYEHVECFTVKSRDPELVKETYQTCTGEFHNWKHTAHTDTDAVPKPVLCTRQQNARNIFHKLQLKPWIPLVFGESEYSAQFVHKESAPILHIEQAPAAISICKSRGLGRDEQPPVPRGPNSFAKHLDPYISTTHLCHTRFTNAELYGIASNDIITMYTADVSPEISRRREPVYDKLMFKNQKVVRVIPRTSCPVPHKGMTTEVQVNYRNESSSKTWDSGAEFPVTIPPATAPNTYCTEYCHVGTGWPIRAAVNISRHAT</sequence>
<evidence type="ECO:0000313" key="3">
    <source>
        <dbReference type="Proteomes" id="UP001233999"/>
    </source>
</evidence>
<proteinExistence type="predicted"/>
<dbReference type="Proteomes" id="UP001233999">
    <property type="component" value="Unassembled WGS sequence"/>
</dbReference>
<organism evidence="2 3">
    <name type="scientific">Diploptera punctata</name>
    <name type="common">Pacific beetle cockroach</name>
    <dbReference type="NCBI Taxonomy" id="6984"/>
    <lineage>
        <taxon>Eukaryota</taxon>
        <taxon>Metazoa</taxon>
        <taxon>Ecdysozoa</taxon>
        <taxon>Arthropoda</taxon>
        <taxon>Hexapoda</taxon>
        <taxon>Insecta</taxon>
        <taxon>Pterygota</taxon>
        <taxon>Neoptera</taxon>
        <taxon>Polyneoptera</taxon>
        <taxon>Dictyoptera</taxon>
        <taxon>Blattodea</taxon>
        <taxon>Blaberoidea</taxon>
        <taxon>Blaberidae</taxon>
        <taxon>Diplopterinae</taxon>
        <taxon>Diploptera</taxon>
    </lineage>
</organism>
<evidence type="ECO:0000259" key="1">
    <source>
        <dbReference type="Pfam" id="PF21772"/>
    </source>
</evidence>
<name>A0AAD8E7E5_DIPPU</name>
<dbReference type="Pfam" id="PF21772">
    <property type="entry name" value="CATIP_N"/>
    <property type="match status" value="1"/>
</dbReference>
<evidence type="ECO:0000313" key="2">
    <source>
        <dbReference type="EMBL" id="KAJ9579641.1"/>
    </source>
</evidence>
<reference evidence="2" key="1">
    <citation type="journal article" date="2023" name="IScience">
        <title>Live-bearing cockroach genome reveals convergent evolutionary mechanisms linked to viviparity in insects and beyond.</title>
        <authorList>
            <person name="Fouks B."/>
            <person name="Harrison M.C."/>
            <person name="Mikhailova A.A."/>
            <person name="Marchal E."/>
            <person name="English S."/>
            <person name="Carruthers M."/>
            <person name="Jennings E.C."/>
            <person name="Chiamaka E.L."/>
            <person name="Frigard R.A."/>
            <person name="Pippel M."/>
            <person name="Attardo G.M."/>
            <person name="Benoit J.B."/>
            <person name="Bornberg-Bauer E."/>
            <person name="Tobe S.S."/>
        </authorList>
    </citation>
    <scope>NUCLEOTIDE SEQUENCE</scope>
    <source>
        <strain evidence="2">Stay&amp;Tobe</strain>
    </source>
</reference>
<dbReference type="CDD" id="cd22973">
    <property type="entry name" value="DD_CATIP"/>
    <property type="match status" value="1"/>
</dbReference>
<dbReference type="SUPFAM" id="SSF47391">
    <property type="entry name" value="Dimerization-anchoring domain of cAMP-dependent PK regulatory subunit"/>
    <property type="match status" value="1"/>
</dbReference>
<reference evidence="2" key="2">
    <citation type="submission" date="2023-05" db="EMBL/GenBank/DDBJ databases">
        <authorList>
            <person name="Fouks B."/>
        </authorList>
    </citation>
    <scope>NUCLEOTIDE SEQUENCE</scope>
    <source>
        <strain evidence="2">Stay&amp;Tobe</strain>
        <tissue evidence="2">Testes</tissue>
    </source>
</reference>
<gene>
    <name evidence="2" type="ORF">L9F63_004720</name>
</gene>
<dbReference type="PANTHER" id="PTHR15505:SF4">
    <property type="entry name" value="RIIA DOMAIN-CONTAINING PROTEIN 1"/>
    <property type="match status" value="1"/>
</dbReference>
<protein>
    <recommendedName>
        <fullName evidence="1">Ciliogenesis-associated TTC17-interacting protein N-terminal domain-containing protein</fullName>
    </recommendedName>
</protein>
<feature type="domain" description="Ciliogenesis-associated TTC17-interacting protein N-terminal" evidence="1">
    <location>
        <begin position="22"/>
        <end position="237"/>
    </location>
</feature>
<dbReference type="PANTHER" id="PTHR15505">
    <property type="entry name" value="RIIA DOMAIN-CONTAINING PROTEIN 1"/>
    <property type="match status" value="1"/>
</dbReference>
<keyword evidence="3" id="KW-1185">Reference proteome</keyword>
<dbReference type="AlphaFoldDB" id="A0AAD8E7E5"/>
<dbReference type="EMBL" id="JASPKZ010008384">
    <property type="protein sequence ID" value="KAJ9579641.1"/>
    <property type="molecule type" value="Genomic_DNA"/>
</dbReference>
<dbReference type="InterPro" id="IPR047501">
    <property type="entry name" value="DD_CATIP"/>
</dbReference>
<accession>A0AAD8E7E5</accession>
<comment type="caution">
    <text evidence="2">The sequence shown here is derived from an EMBL/GenBank/DDBJ whole genome shotgun (WGS) entry which is preliminary data.</text>
</comment>